<organism evidence="1 2">
    <name type="scientific">Phaeocystidibacter luteus</name>
    <dbReference type="NCBI Taxonomy" id="911197"/>
    <lineage>
        <taxon>Bacteria</taxon>
        <taxon>Pseudomonadati</taxon>
        <taxon>Bacteroidota</taxon>
        <taxon>Flavobacteriia</taxon>
        <taxon>Flavobacteriales</taxon>
        <taxon>Phaeocystidibacteraceae</taxon>
        <taxon>Phaeocystidibacter</taxon>
    </lineage>
</organism>
<name>A0A6N6RHG1_9FLAO</name>
<accession>A0A6N6RHG1</accession>
<dbReference type="InterPro" id="IPR015946">
    <property type="entry name" value="KH_dom-like_a/b"/>
</dbReference>
<dbReference type="SUPFAM" id="SSF82784">
    <property type="entry name" value="OsmC-like"/>
    <property type="match status" value="1"/>
</dbReference>
<dbReference type="InterPro" id="IPR003718">
    <property type="entry name" value="OsmC/Ohr_fam"/>
</dbReference>
<proteinExistence type="predicted"/>
<keyword evidence="2" id="KW-1185">Reference proteome</keyword>
<evidence type="ECO:0000313" key="2">
    <source>
        <dbReference type="Proteomes" id="UP000468650"/>
    </source>
</evidence>
<gene>
    <name evidence="1" type="ORF">F8C67_06075</name>
</gene>
<dbReference type="PANTHER" id="PTHR34352">
    <property type="entry name" value="PROTEIN YHFA"/>
    <property type="match status" value="1"/>
</dbReference>
<dbReference type="RefSeq" id="WP_151666927.1">
    <property type="nucleotide sequence ID" value="NZ_WBVO01000003.1"/>
</dbReference>
<dbReference type="OrthoDB" id="9804010at2"/>
<dbReference type="PANTHER" id="PTHR34352:SF1">
    <property type="entry name" value="PROTEIN YHFA"/>
    <property type="match status" value="1"/>
</dbReference>
<reference evidence="1 2" key="1">
    <citation type="submission" date="2019-09" db="EMBL/GenBank/DDBJ databases">
        <title>Genomes of family Cryomorphaceae.</title>
        <authorList>
            <person name="Bowman J.P."/>
        </authorList>
    </citation>
    <scope>NUCLEOTIDE SEQUENCE [LARGE SCALE GENOMIC DNA]</scope>
    <source>
        <strain evidence="1 2">LMG 25704</strain>
    </source>
</reference>
<dbReference type="InterPro" id="IPR036102">
    <property type="entry name" value="OsmC/Ohrsf"/>
</dbReference>
<protein>
    <submittedName>
        <fullName evidence="1">OsmC family protein</fullName>
    </submittedName>
</protein>
<sequence>METKEVIVDYTDGMSFDGHVDEYSITMDAKDDVGGRGLGPTPKPLLLVSLAGCTGMDVVSLLKKMRQEYDSFQIKVTAEQTDEHPKHYHKIHIDYIFEGSSLDKDKVQKAVDLSQDKYCGVSYMLGKVAKITYEITIQ</sequence>
<dbReference type="Proteomes" id="UP000468650">
    <property type="component" value="Unassembled WGS sequence"/>
</dbReference>
<evidence type="ECO:0000313" key="1">
    <source>
        <dbReference type="EMBL" id="KAB2813725.1"/>
    </source>
</evidence>
<dbReference type="EMBL" id="WBVO01000003">
    <property type="protein sequence ID" value="KAB2813725.1"/>
    <property type="molecule type" value="Genomic_DNA"/>
</dbReference>
<dbReference type="AlphaFoldDB" id="A0A6N6RHG1"/>
<dbReference type="Gene3D" id="3.30.300.20">
    <property type="match status" value="1"/>
</dbReference>
<comment type="caution">
    <text evidence="1">The sequence shown here is derived from an EMBL/GenBank/DDBJ whole genome shotgun (WGS) entry which is preliminary data.</text>
</comment>
<dbReference type="Pfam" id="PF02566">
    <property type="entry name" value="OsmC"/>
    <property type="match status" value="1"/>
</dbReference>